<gene>
    <name evidence="2" type="ORF">HZU44_14350</name>
</gene>
<proteinExistence type="predicted"/>
<protein>
    <submittedName>
        <fullName evidence="2">Uncharacterized protein</fullName>
    </submittedName>
</protein>
<dbReference type="EMBL" id="CP058905">
    <property type="protein sequence ID" value="QLK01054.1"/>
    <property type="molecule type" value="Genomic_DNA"/>
</dbReference>
<evidence type="ECO:0000256" key="1">
    <source>
        <dbReference type="SAM" id="MobiDB-lite"/>
    </source>
</evidence>
<dbReference type="AlphaFoldDB" id="A0A7D6CGP8"/>
<feature type="region of interest" description="Disordered" evidence="1">
    <location>
        <begin position="49"/>
        <end position="86"/>
    </location>
</feature>
<evidence type="ECO:0000313" key="2">
    <source>
        <dbReference type="EMBL" id="QLK01054.1"/>
    </source>
</evidence>
<organism evidence="2">
    <name type="scientific">Micromonospora carbonacea</name>
    <dbReference type="NCBI Taxonomy" id="47853"/>
    <lineage>
        <taxon>Bacteria</taxon>
        <taxon>Bacillati</taxon>
        <taxon>Actinomycetota</taxon>
        <taxon>Actinomycetes</taxon>
        <taxon>Micromonosporales</taxon>
        <taxon>Micromonosporaceae</taxon>
        <taxon>Micromonospora</taxon>
    </lineage>
</organism>
<name>A0A7D6CGP8_9ACTN</name>
<accession>A0A7D6CGP8</accession>
<sequence>MNEPPSLADPHVSVAALLTAHALNVGFGPVIAGTDALARDRLAHVDQVVSHDGPCDGSRSSTHFPSPSGDRFPAAETYSLKTPETP</sequence>
<reference evidence="2" key="1">
    <citation type="submission" date="2020-08" db="EMBL/GenBank/DDBJ databases">
        <title>A bifunctional nitrone conjugated secondary metabolite targeting the ribosome.</title>
        <authorList>
            <person name="Limbrick E.M."/>
            <person name="Graf M."/>
            <person name="Derewacz D.K."/>
            <person name="Nguyen F."/>
            <person name="Spraggins J.M."/>
            <person name="Wieland M."/>
            <person name="Ynigez-Gutierrez A.E."/>
            <person name="Reisman B.J."/>
            <person name="Zinshteyn B."/>
            <person name="McCulloch K."/>
            <person name="Iverson T.M."/>
            <person name="Green R."/>
            <person name="Wilson D.N."/>
            <person name="Bachmann B.O."/>
        </authorList>
    </citation>
    <scope>NUCLEOTIDE SEQUENCE</scope>
    <source>
        <strain evidence="2">Africana</strain>
    </source>
</reference>